<gene>
    <name evidence="3" type="primary">LOC108992177</name>
</gene>
<protein>
    <submittedName>
        <fullName evidence="3">Uncharacterized protein LOC108992177 isoform X1</fullName>
    </submittedName>
</protein>
<name>A0A2I4ES26_JUGRE</name>
<feature type="compositionally biased region" description="Polar residues" evidence="1">
    <location>
        <begin position="213"/>
        <end position="223"/>
    </location>
</feature>
<feature type="region of interest" description="Disordered" evidence="1">
    <location>
        <begin position="523"/>
        <end position="543"/>
    </location>
</feature>
<dbReference type="KEGG" id="jre:108992177"/>
<dbReference type="PANTHER" id="PTHR31182:SF17">
    <property type="entry name" value="EEIG1_EHBP1 PROTEIN AMINO-TERMINAL DOMAIN PROTEIN"/>
    <property type="match status" value="1"/>
</dbReference>
<dbReference type="Pfam" id="PF10358">
    <property type="entry name" value="NT-C2"/>
    <property type="match status" value="1"/>
</dbReference>
<sequence length="614" mass="69498">MKWSPWVATGGMKKLQVKVSQLKLQVLCKEEVEDAAHMIGDKIVMIEIKWRSGPKAGVLAPFYRMSTCQRNYTGHRSLRKLCEPLEWDDEFESVRNFSISKDGSFGPWNLTFNVLYRDGAESRTKMAVLGKVSLNLAELMASKMETRIKRKLPMTLQDSRFAIEATLLLSLSFVEVRDSHDSQMTRRIGPNSAESVKEDLLFAKVKDLTSSFQNKQKPRVSSSDSEESAVFDSEGSRESITTSYGSNATLISELELESFPNSETQLSRGRKRGFFSWKRRRLSFGPGQRKGEPLTPSAPRKADAVLSTSEILDFEDDSCKTSNWEVKEVASRDGQTKLKTKVYFASFDQRSEQASGESACAALVTVIAHWLHSHQDTPTTSQFDSLIIEGSSEWRNLCNNETYIRSFPDKHFDLDTVLEANLRPLSVLPDKSFIGFFCPEKFEFLKEAMSFGEIWKKINRKAELDNEPSVYIVSWNDHFFVLKVEADAYYIIDSLGERLFEGCNQAYILKFDRSSLMYETRGKEKVGSEEMGGGGSGDHKGESDQKIICRGKECCKEFVKRFLAAITLRELEEEKEKSAVSNYPLHQRLQIEFHLCSSPSSSATSSTSSLFSSK</sequence>
<feature type="region of interest" description="Disordered" evidence="1">
    <location>
        <begin position="213"/>
        <end position="242"/>
    </location>
</feature>
<evidence type="ECO:0000313" key="3">
    <source>
        <dbReference type="RefSeq" id="XP_018822188.1"/>
    </source>
</evidence>
<dbReference type="STRING" id="51240.A0A2I4ES26"/>
<dbReference type="Proteomes" id="UP000235220">
    <property type="component" value="Chromosome 11"/>
</dbReference>
<evidence type="ECO:0000313" key="2">
    <source>
        <dbReference type="Proteomes" id="UP000235220"/>
    </source>
</evidence>
<organism evidence="2 3">
    <name type="scientific">Juglans regia</name>
    <name type="common">English walnut</name>
    <dbReference type="NCBI Taxonomy" id="51240"/>
    <lineage>
        <taxon>Eukaryota</taxon>
        <taxon>Viridiplantae</taxon>
        <taxon>Streptophyta</taxon>
        <taxon>Embryophyta</taxon>
        <taxon>Tracheophyta</taxon>
        <taxon>Spermatophyta</taxon>
        <taxon>Magnoliopsida</taxon>
        <taxon>eudicotyledons</taxon>
        <taxon>Gunneridae</taxon>
        <taxon>Pentapetalae</taxon>
        <taxon>rosids</taxon>
        <taxon>fabids</taxon>
        <taxon>Fagales</taxon>
        <taxon>Juglandaceae</taxon>
        <taxon>Juglans</taxon>
    </lineage>
</organism>
<dbReference type="RefSeq" id="XP_018822188.1">
    <property type="nucleotide sequence ID" value="XM_018966643.2"/>
</dbReference>
<dbReference type="PROSITE" id="PS51840">
    <property type="entry name" value="C2_NT"/>
    <property type="match status" value="1"/>
</dbReference>
<dbReference type="Gramene" id="Jr11_29480_p1">
    <property type="protein sequence ID" value="cds.Jr11_29480_p1"/>
    <property type="gene ID" value="Jr11_29480"/>
</dbReference>
<dbReference type="AlphaFoldDB" id="A0A2I4ES26"/>
<reference evidence="3" key="1">
    <citation type="submission" date="2025-08" db="UniProtKB">
        <authorList>
            <consortium name="RefSeq"/>
        </authorList>
    </citation>
    <scope>IDENTIFICATION</scope>
    <source>
        <tissue evidence="3">Leaves</tissue>
    </source>
</reference>
<dbReference type="GeneID" id="108992177"/>
<dbReference type="FunCoup" id="A0A2I4ES26">
    <property type="interactions" value="13"/>
</dbReference>
<dbReference type="InterPro" id="IPR019448">
    <property type="entry name" value="NT-C2"/>
</dbReference>
<dbReference type="OrthoDB" id="733571at2759"/>
<dbReference type="PANTHER" id="PTHR31182">
    <property type="entry name" value="C2 NT-TYPE DOMAIN-CONTAINING PROTEIN"/>
    <property type="match status" value="1"/>
</dbReference>
<keyword evidence="2" id="KW-1185">Reference proteome</keyword>
<accession>A0A2I4ES26</accession>
<proteinExistence type="predicted"/>
<evidence type="ECO:0000256" key="1">
    <source>
        <dbReference type="SAM" id="MobiDB-lite"/>
    </source>
</evidence>